<dbReference type="RefSeq" id="WP_074722651.1">
    <property type="nucleotide sequence ID" value="NZ_CBCRVS010000012.1"/>
</dbReference>
<dbReference type="PROSITE" id="PS00107">
    <property type="entry name" value="PROTEIN_KINASE_ATP"/>
    <property type="match status" value="1"/>
</dbReference>
<evidence type="ECO:0000313" key="4">
    <source>
        <dbReference type="Proteomes" id="UP000183658"/>
    </source>
</evidence>
<dbReference type="InterPro" id="IPR000719">
    <property type="entry name" value="Prot_kinase_dom"/>
</dbReference>
<dbReference type="EMBL" id="FOFZ01000003">
    <property type="protein sequence ID" value="SEQ68314.1"/>
    <property type="molecule type" value="Genomic_DNA"/>
</dbReference>
<keyword evidence="3" id="KW-0418">Kinase</keyword>
<dbReference type="GO" id="GO:0005524">
    <property type="term" value="F:ATP binding"/>
    <property type="evidence" value="ECO:0007669"/>
    <property type="project" value="UniProtKB-UniRule"/>
</dbReference>
<protein>
    <submittedName>
        <fullName evidence="3">Protein tyrosine kinase</fullName>
    </submittedName>
</protein>
<dbReference type="PROSITE" id="PS50011">
    <property type="entry name" value="PROTEIN_KINASE_DOM"/>
    <property type="match status" value="1"/>
</dbReference>
<dbReference type="Gene3D" id="1.10.510.10">
    <property type="entry name" value="Transferase(Phosphotransferase) domain 1"/>
    <property type="match status" value="1"/>
</dbReference>
<dbReference type="InterPro" id="IPR011009">
    <property type="entry name" value="Kinase-like_dom_sf"/>
</dbReference>
<keyword evidence="1" id="KW-0067">ATP-binding</keyword>
<dbReference type="InterPro" id="IPR017441">
    <property type="entry name" value="Protein_kinase_ATP_BS"/>
</dbReference>
<accession>A0A1H9I131</accession>
<evidence type="ECO:0000259" key="2">
    <source>
        <dbReference type="PROSITE" id="PS50011"/>
    </source>
</evidence>
<organism evidence="3 4">
    <name type="scientific">Flavobacterium frigoris</name>
    <dbReference type="NCBI Taxonomy" id="229204"/>
    <lineage>
        <taxon>Bacteria</taxon>
        <taxon>Pseudomonadati</taxon>
        <taxon>Bacteroidota</taxon>
        <taxon>Flavobacteriia</taxon>
        <taxon>Flavobacteriales</taxon>
        <taxon>Flavobacteriaceae</taxon>
        <taxon>Flavobacterium</taxon>
    </lineage>
</organism>
<evidence type="ECO:0000313" key="3">
    <source>
        <dbReference type="EMBL" id="SEQ68314.1"/>
    </source>
</evidence>
<dbReference type="SUPFAM" id="SSF56112">
    <property type="entry name" value="Protein kinase-like (PK-like)"/>
    <property type="match status" value="1"/>
</dbReference>
<keyword evidence="3" id="KW-0808">Transferase</keyword>
<name>A0A1H9I131_FLAFI</name>
<sequence length="674" mass="77678">MIKSIINITDVSCINIVDNEIDLLPIQSINYFENELGSGGFGEVFKVESINGIQTSSYVLKIISNTQVQDHAYETISLLHTKIKKDFVNKEGVIINHYPELLGLPFLVCKAYDEIEEKEIIAFLIHNLNENYYQDFGADNFDKSKYAQTEIPERIYYAFQLVKVIKFLNELNFLHSDISENSIWINNKLNKIALIDYDSGFHIDSQKKPTTLGKLGQWIGSTYRKVLAKEIDSDNLSTIERIDEENWVIANAVFELIFGVSPYFFLIDADEKTNTKYLKKHTWPVIDTEEKTFNASNLNAYQGVIQFYNLLKDNGFEKLINAFNKVFNSGFKNPNKRIKVAEWYDILFEIGEGLELLPNILDFKTNKKTINSSEEEVTFNWKQSKGNKTYINDILINGLNHKQYFKDTTNVELKIVNEFGESIKEINIQANKIQPLIRFFKSDILERIDLTPITLSWDTSHTKKVRITEVIDDLEAFGTQEIDPKENKKIILTAIGNFDEEVNAEIEIKVCSPEIVEFKYEINIEKGIDNIDLFWKTENTNQVKISPRIGSSAKNGQTSIGIVDKTEFTLTATGYFSSVEKVIETQPFPIPLIKTMLIPTPNFNQNIQFENDAFKIPDNIIKDLSINFNNEVNFNQKSIDFVQLDVSEKSKQQIDVEEKTTNLFENLFNKVMKY</sequence>
<keyword evidence="1" id="KW-0547">Nucleotide-binding</keyword>
<dbReference type="Proteomes" id="UP000183658">
    <property type="component" value="Unassembled WGS sequence"/>
</dbReference>
<feature type="binding site" evidence="1">
    <location>
        <position position="61"/>
    </location>
    <ligand>
        <name>ATP</name>
        <dbReference type="ChEBI" id="CHEBI:30616"/>
    </ligand>
</feature>
<dbReference type="AlphaFoldDB" id="A0A1H9I131"/>
<keyword evidence="4" id="KW-1185">Reference proteome</keyword>
<reference evidence="4" key="1">
    <citation type="submission" date="2016-10" db="EMBL/GenBank/DDBJ databases">
        <authorList>
            <person name="Varghese N."/>
            <person name="Submissions S."/>
        </authorList>
    </citation>
    <scope>NUCLEOTIDE SEQUENCE [LARGE SCALE GENOMIC DNA]</scope>
    <source>
        <strain evidence="4">DSM 15719</strain>
    </source>
</reference>
<dbReference type="OrthoDB" id="1395036at2"/>
<evidence type="ECO:0000256" key="1">
    <source>
        <dbReference type="PROSITE-ProRule" id="PRU10141"/>
    </source>
</evidence>
<dbReference type="GO" id="GO:0004672">
    <property type="term" value="F:protein kinase activity"/>
    <property type="evidence" value="ECO:0007669"/>
    <property type="project" value="InterPro"/>
</dbReference>
<feature type="domain" description="Protein kinase" evidence="2">
    <location>
        <begin position="30"/>
        <end position="348"/>
    </location>
</feature>
<gene>
    <name evidence="3" type="ORF">SAMN05444355_103326</name>
</gene>
<proteinExistence type="predicted"/>